<evidence type="ECO:0000313" key="7">
    <source>
        <dbReference type="Proteomes" id="UP000198823"/>
    </source>
</evidence>
<dbReference type="Gene3D" id="1.10.10.10">
    <property type="entry name" value="Winged helix-like DNA-binding domain superfamily/Winged helix DNA-binding domain"/>
    <property type="match status" value="1"/>
</dbReference>
<dbReference type="Proteomes" id="UP000198823">
    <property type="component" value="Unassembled WGS sequence"/>
</dbReference>
<feature type="domain" description="HTH iclR-type" evidence="4">
    <location>
        <begin position="11"/>
        <end position="73"/>
    </location>
</feature>
<evidence type="ECO:0000313" key="6">
    <source>
        <dbReference type="EMBL" id="SDE97118.1"/>
    </source>
</evidence>
<dbReference type="SUPFAM" id="SSF46785">
    <property type="entry name" value="Winged helix' DNA-binding domain"/>
    <property type="match status" value="1"/>
</dbReference>
<name>A0A1G7H9L6_9BACL</name>
<evidence type="ECO:0000259" key="5">
    <source>
        <dbReference type="PROSITE" id="PS51078"/>
    </source>
</evidence>
<evidence type="ECO:0000256" key="3">
    <source>
        <dbReference type="ARBA" id="ARBA00023163"/>
    </source>
</evidence>
<organism evidence="6 7">
    <name type="scientific">Bhargavaea beijingensis</name>
    <dbReference type="NCBI Taxonomy" id="426756"/>
    <lineage>
        <taxon>Bacteria</taxon>
        <taxon>Bacillati</taxon>
        <taxon>Bacillota</taxon>
        <taxon>Bacilli</taxon>
        <taxon>Bacillales</taxon>
        <taxon>Caryophanaceae</taxon>
        <taxon>Bhargavaea</taxon>
    </lineage>
</organism>
<accession>A0A1G7H9L6</accession>
<reference evidence="6 7" key="1">
    <citation type="submission" date="2016-10" db="EMBL/GenBank/DDBJ databases">
        <authorList>
            <person name="de Groot N.N."/>
        </authorList>
    </citation>
    <scope>NUCLEOTIDE SEQUENCE [LARGE SCALE GENOMIC DNA]</scope>
    <source>
        <strain evidence="6 7">CGMCC 1.6762</strain>
    </source>
</reference>
<dbReference type="PROSITE" id="PS51077">
    <property type="entry name" value="HTH_ICLR"/>
    <property type="match status" value="1"/>
</dbReference>
<dbReference type="RefSeq" id="WP_092099112.1">
    <property type="nucleotide sequence ID" value="NZ_FNAR01000038.1"/>
</dbReference>
<dbReference type="InterPro" id="IPR036388">
    <property type="entry name" value="WH-like_DNA-bd_sf"/>
</dbReference>
<dbReference type="AlphaFoldDB" id="A0A1G7H9L6"/>
<dbReference type="PANTHER" id="PTHR30136">
    <property type="entry name" value="HELIX-TURN-HELIX TRANSCRIPTIONAL REGULATOR, ICLR FAMILY"/>
    <property type="match status" value="1"/>
</dbReference>
<proteinExistence type="predicted"/>
<dbReference type="EMBL" id="FNAR01000038">
    <property type="protein sequence ID" value="SDE97118.1"/>
    <property type="molecule type" value="Genomic_DNA"/>
</dbReference>
<dbReference type="STRING" id="426756.SAMN04488126_1383"/>
<dbReference type="InterPro" id="IPR036390">
    <property type="entry name" value="WH_DNA-bd_sf"/>
</dbReference>
<keyword evidence="3" id="KW-0804">Transcription</keyword>
<sequence>MEDKQRGTTTLKTLDNALSVLAEFTLETPTWGLRELSKKMDMNHTVLHRILKTFEEWGYLRQNPLTKEYELGLKILEFTSVVKQRMKLSEFVVPVMHELVDEVGETAFLTLRDGDKGVTVEIVECERPIKFNVSIGTRTPLHAGASCKVILAFMDREEQINILPESLQAFTSKTVTERDALLRDLDAIRDSGVCVTKGEFSEAVLGIAVPLFNTRRDVVGSLTIAGPVYRMPDEIVQEHAEKVLNKGRVIQQYMDRFGSFY</sequence>
<dbReference type="GO" id="GO:0003700">
    <property type="term" value="F:DNA-binding transcription factor activity"/>
    <property type="evidence" value="ECO:0007669"/>
    <property type="project" value="TreeGrafter"/>
</dbReference>
<dbReference type="OrthoDB" id="9791752at2"/>
<dbReference type="InterPro" id="IPR014757">
    <property type="entry name" value="Tscrpt_reg_IclR_C"/>
</dbReference>
<dbReference type="GO" id="GO:0003677">
    <property type="term" value="F:DNA binding"/>
    <property type="evidence" value="ECO:0007669"/>
    <property type="project" value="UniProtKB-KW"/>
</dbReference>
<dbReference type="GO" id="GO:0045892">
    <property type="term" value="P:negative regulation of DNA-templated transcription"/>
    <property type="evidence" value="ECO:0007669"/>
    <property type="project" value="TreeGrafter"/>
</dbReference>
<evidence type="ECO:0000259" key="4">
    <source>
        <dbReference type="PROSITE" id="PS51077"/>
    </source>
</evidence>
<protein>
    <submittedName>
        <fullName evidence="6">Transcriptional regulator, IclR family</fullName>
    </submittedName>
</protein>
<keyword evidence="2" id="KW-0238">DNA-binding</keyword>
<dbReference type="InterPro" id="IPR029016">
    <property type="entry name" value="GAF-like_dom_sf"/>
</dbReference>
<dbReference type="Pfam" id="PF09339">
    <property type="entry name" value="HTH_IclR"/>
    <property type="match status" value="1"/>
</dbReference>
<dbReference type="InterPro" id="IPR050707">
    <property type="entry name" value="HTH_MetabolicPath_Reg"/>
</dbReference>
<dbReference type="SUPFAM" id="SSF55781">
    <property type="entry name" value="GAF domain-like"/>
    <property type="match status" value="1"/>
</dbReference>
<dbReference type="PANTHER" id="PTHR30136:SF24">
    <property type="entry name" value="HTH-TYPE TRANSCRIPTIONAL REPRESSOR ALLR"/>
    <property type="match status" value="1"/>
</dbReference>
<evidence type="ECO:0000256" key="1">
    <source>
        <dbReference type="ARBA" id="ARBA00023015"/>
    </source>
</evidence>
<gene>
    <name evidence="6" type="ORF">SAMN04488126_1383</name>
</gene>
<dbReference type="SMART" id="SM00346">
    <property type="entry name" value="HTH_ICLR"/>
    <property type="match status" value="1"/>
</dbReference>
<feature type="domain" description="IclR-ED" evidence="5">
    <location>
        <begin position="74"/>
        <end position="256"/>
    </location>
</feature>
<evidence type="ECO:0000256" key="2">
    <source>
        <dbReference type="ARBA" id="ARBA00023125"/>
    </source>
</evidence>
<dbReference type="InterPro" id="IPR005471">
    <property type="entry name" value="Tscrpt_reg_IclR_N"/>
</dbReference>
<keyword evidence="1" id="KW-0805">Transcription regulation</keyword>
<dbReference type="PROSITE" id="PS51078">
    <property type="entry name" value="ICLR_ED"/>
    <property type="match status" value="1"/>
</dbReference>
<dbReference type="Gene3D" id="3.30.450.40">
    <property type="match status" value="1"/>
</dbReference>
<dbReference type="Pfam" id="PF01614">
    <property type="entry name" value="IclR_C"/>
    <property type="match status" value="1"/>
</dbReference>